<protein>
    <recommendedName>
        <fullName evidence="4">PepSY domain-containing protein</fullName>
    </recommendedName>
</protein>
<proteinExistence type="predicted"/>
<evidence type="ECO:0008006" key="4">
    <source>
        <dbReference type="Google" id="ProtNLM"/>
    </source>
</evidence>
<evidence type="ECO:0000313" key="2">
    <source>
        <dbReference type="EMBL" id="GGA84323.1"/>
    </source>
</evidence>
<gene>
    <name evidence="2" type="ORF">GCM10011511_04350</name>
</gene>
<name>A0A8J2XQD3_9BACT</name>
<accession>A0A8J2XQD3</accession>
<evidence type="ECO:0000256" key="1">
    <source>
        <dbReference type="SAM" id="SignalP"/>
    </source>
</evidence>
<keyword evidence="3" id="KW-1185">Reference proteome</keyword>
<evidence type="ECO:0000313" key="3">
    <source>
        <dbReference type="Proteomes" id="UP000607559"/>
    </source>
</evidence>
<keyword evidence="1" id="KW-0732">Signal</keyword>
<feature type="signal peptide" evidence="1">
    <location>
        <begin position="1"/>
        <end position="21"/>
    </location>
</feature>
<reference evidence="2" key="1">
    <citation type="journal article" date="2014" name="Int. J. Syst. Evol. Microbiol.">
        <title>Complete genome sequence of Corynebacterium casei LMG S-19264T (=DSM 44701T), isolated from a smear-ripened cheese.</title>
        <authorList>
            <consortium name="US DOE Joint Genome Institute (JGI-PGF)"/>
            <person name="Walter F."/>
            <person name="Albersmeier A."/>
            <person name="Kalinowski J."/>
            <person name="Ruckert C."/>
        </authorList>
    </citation>
    <scope>NUCLEOTIDE SEQUENCE</scope>
    <source>
        <strain evidence="2">CGMCC 1.15448</strain>
    </source>
</reference>
<organism evidence="2 3">
    <name type="scientific">Puia dinghuensis</name>
    <dbReference type="NCBI Taxonomy" id="1792502"/>
    <lineage>
        <taxon>Bacteria</taxon>
        <taxon>Pseudomonadati</taxon>
        <taxon>Bacteroidota</taxon>
        <taxon>Chitinophagia</taxon>
        <taxon>Chitinophagales</taxon>
        <taxon>Chitinophagaceae</taxon>
        <taxon>Puia</taxon>
    </lineage>
</organism>
<comment type="caution">
    <text evidence="2">The sequence shown here is derived from an EMBL/GenBank/DDBJ whole genome shotgun (WGS) entry which is preliminary data.</text>
</comment>
<dbReference type="RefSeq" id="WP_188928059.1">
    <property type="nucleotide sequence ID" value="NZ_BMJC01000001.1"/>
</dbReference>
<feature type="chain" id="PRO_5035294270" description="PepSY domain-containing protein" evidence="1">
    <location>
        <begin position="22"/>
        <end position="111"/>
    </location>
</feature>
<dbReference type="AlphaFoldDB" id="A0A8J2XQD3"/>
<dbReference type="Proteomes" id="UP000607559">
    <property type="component" value="Unassembled WGS sequence"/>
</dbReference>
<sequence>MKKSILPLIFCFAIATVNVHASEGGKTKGGMPEKKSSPAIHNILSDKLPARLQKSIKKEYSNYWITGLYRSELNGKVAYHITIENPDQIVRLSATPSTQWAVNHITPKDAQ</sequence>
<reference evidence="2" key="2">
    <citation type="submission" date="2020-09" db="EMBL/GenBank/DDBJ databases">
        <authorList>
            <person name="Sun Q."/>
            <person name="Zhou Y."/>
        </authorList>
    </citation>
    <scope>NUCLEOTIDE SEQUENCE</scope>
    <source>
        <strain evidence="2">CGMCC 1.15448</strain>
    </source>
</reference>
<dbReference type="EMBL" id="BMJC01000001">
    <property type="protein sequence ID" value="GGA84323.1"/>
    <property type="molecule type" value="Genomic_DNA"/>
</dbReference>